<dbReference type="GO" id="GO:0009279">
    <property type="term" value="C:cell outer membrane"/>
    <property type="evidence" value="ECO:0007669"/>
    <property type="project" value="UniProtKB-SubCell"/>
</dbReference>
<evidence type="ECO:0000256" key="1">
    <source>
        <dbReference type="ARBA" id="ARBA00004442"/>
    </source>
</evidence>
<feature type="region of interest" description="Disordered" evidence="8">
    <location>
        <begin position="316"/>
        <end position="336"/>
    </location>
</feature>
<comment type="caution">
    <text evidence="10">The sequence shown here is derived from an EMBL/GenBank/DDBJ whole genome shotgun (WGS) entry which is preliminary data.</text>
</comment>
<evidence type="ECO:0000256" key="5">
    <source>
        <dbReference type="ARBA" id="ARBA00022692"/>
    </source>
</evidence>
<proteinExistence type="inferred from homology"/>
<dbReference type="InterPro" id="IPR003423">
    <property type="entry name" value="OMP_efflux"/>
</dbReference>
<evidence type="ECO:0000256" key="9">
    <source>
        <dbReference type="SAM" id="SignalP"/>
    </source>
</evidence>
<comment type="similarity">
    <text evidence="2">Belongs to the outer membrane factor (OMF) (TC 1.B.17) family.</text>
</comment>
<comment type="subcellular location">
    <subcellularLocation>
        <location evidence="1">Cell outer membrane</location>
    </subcellularLocation>
</comment>
<protein>
    <submittedName>
        <fullName evidence="10">Adhesin transport system outer membrane protein</fullName>
    </submittedName>
</protein>
<feature type="region of interest" description="Disordered" evidence="8">
    <location>
        <begin position="195"/>
        <end position="214"/>
    </location>
</feature>
<name>A0A559T6M3_SERFO</name>
<dbReference type="Pfam" id="PF02321">
    <property type="entry name" value="OEP"/>
    <property type="match status" value="2"/>
</dbReference>
<dbReference type="PANTHER" id="PTHR30026">
    <property type="entry name" value="OUTER MEMBRANE PROTEIN TOLC"/>
    <property type="match status" value="1"/>
</dbReference>
<dbReference type="EMBL" id="VISQ01000001">
    <property type="protein sequence ID" value="TVZ70223.1"/>
    <property type="molecule type" value="Genomic_DNA"/>
</dbReference>
<keyword evidence="4" id="KW-1134">Transmembrane beta strand</keyword>
<evidence type="ECO:0000256" key="6">
    <source>
        <dbReference type="ARBA" id="ARBA00023136"/>
    </source>
</evidence>
<organism evidence="10">
    <name type="scientific">Serratia fonticola</name>
    <dbReference type="NCBI Taxonomy" id="47917"/>
    <lineage>
        <taxon>Bacteria</taxon>
        <taxon>Pseudomonadati</taxon>
        <taxon>Pseudomonadota</taxon>
        <taxon>Gammaproteobacteria</taxon>
        <taxon>Enterobacterales</taxon>
        <taxon>Yersiniaceae</taxon>
        <taxon>Serratia</taxon>
    </lineage>
</organism>
<keyword evidence="6" id="KW-0472">Membrane</keyword>
<keyword evidence="3" id="KW-0813">Transport</keyword>
<gene>
    <name evidence="10" type="ORF">FHU10_2780</name>
</gene>
<evidence type="ECO:0000256" key="8">
    <source>
        <dbReference type="SAM" id="MobiDB-lite"/>
    </source>
</evidence>
<dbReference type="GO" id="GO:0015288">
    <property type="term" value="F:porin activity"/>
    <property type="evidence" value="ECO:0007669"/>
    <property type="project" value="TreeGrafter"/>
</dbReference>
<feature type="compositionally biased region" description="Polar residues" evidence="8">
    <location>
        <begin position="317"/>
        <end position="336"/>
    </location>
</feature>
<reference evidence="10" key="1">
    <citation type="submission" date="2019-06" db="EMBL/GenBank/DDBJ databases">
        <authorList>
            <person name="Deangelis K."/>
            <person name="Huntemann M."/>
            <person name="Clum A."/>
            <person name="Pillay M."/>
            <person name="Palaniappan K."/>
            <person name="Varghese N."/>
            <person name="Mikhailova N."/>
            <person name="Stamatis D."/>
            <person name="Reddy T."/>
            <person name="Daum C."/>
            <person name="Shapiro N."/>
            <person name="Ivanova N."/>
            <person name="Kyrpides N."/>
            <person name="Woyke T."/>
        </authorList>
    </citation>
    <scope>NUCLEOTIDE SEQUENCE [LARGE SCALE GENOMIC DNA]</scope>
    <source>
        <strain evidence="10">128R</strain>
    </source>
</reference>
<evidence type="ECO:0000256" key="3">
    <source>
        <dbReference type="ARBA" id="ARBA00022448"/>
    </source>
</evidence>
<dbReference type="GO" id="GO:0015562">
    <property type="term" value="F:efflux transmembrane transporter activity"/>
    <property type="evidence" value="ECO:0007669"/>
    <property type="project" value="InterPro"/>
</dbReference>
<dbReference type="InterPro" id="IPR051906">
    <property type="entry name" value="TolC-like"/>
</dbReference>
<evidence type="ECO:0000313" key="10">
    <source>
        <dbReference type="EMBL" id="TVZ70223.1"/>
    </source>
</evidence>
<evidence type="ECO:0000256" key="2">
    <source>
        <dbReference type="ARBA" id="ARBA00007613"/>
    </source>
</evidence>
<dbReference type="SUPFAM" id="SSF56954">
    <property type="entry name" value="Outer membrane efflux proteins (OEP)"/>
    <property type="match status" value="1"/>
</dbReference>
<reference evidence="10" key="2">
    <citation type="submission" date="2019-08" db="EMBL/GenBank/DDBJ databases">
        <title>Investigation of anaerobic lignin degradation for improved lignocellulosic biofuels.</title>
        <authorList>
            <person name="Deangelis K.PhD."/>
        </authorList>
    </citation>
    <scope>NUCLEOTIDE SEQUENCE [LARGE SCALE GENOMIC DNA]</scope>
    <source>
        <strain evidence="10">128R</strain>
    </source>
</reference>
<dbReference type="GO" id="GO:1990281">
    <property type="term" value="C:efflux pump complex"/>
    <property type="evidence" value="ECO:0007669"/>
    <property type="project" value="TreeGrafter"/>
</dbReference>
<evidence type="ECO:0000256" key="7">
    <source>
        <dbReference type="ARBA" id="ARBA00023237"/>
    </source>
</evidence>
<feature type="chain" id="PRO_5022131345" evidence="9">
    <location>
        <begin position="28"/>
        <end position="666"/>
    </location>
</feature>
<keyword evidence="7" id="KW-0998">Cell outer membrane</keyword>
<evidence type="ECO:0000256" key="4">
    <source>
        <dbReference type="ARBA" id="ARBA00022452"/>
    </source>
</evidence>
<sequence length="666" mass="72565">MARNKCEFHRLTVATAVAVCLPFSSLAEINTPVSTDAGAEALQHITEQDIASLPPMITQQQYGSQHAVEAPSVLQSIAAMDNIGEPAVVEHHAEVAPVPQAQSAPLIAPHSEEAKVANAAGTQVFAKSLENPVTIKTTEARIVTTHMATPATNNNTEAPVLAKSGQTWQPAQSHSEPVLVDRKRLAATLNRADTALPTGRSSEAGKGSNPAALKNNPDFFPPVQKYYQPDPAYNNVRWNGEIDGESGQRTPVNATPASFKSQRNSASRAFLRQMVSLALTHSPEIRSSEADVLAAGYQVDQTKGQRWPQVQLGIATPLSNQGSSNTTRNNTKISDTSGSISVTTPIYDWGKISNQIDSAEEGVNAAVSSQNYTKEQLAYSTISELMNLSRYQENRAVALAYVGRMKQLADMLEQITAADKGRASEFTQAKAKLLSARASLDDIEHQVSSSRIKLVRLLGIEPNIPANISWQDSVMPSSMALAALNKNPNLLKLQAQVKAAEYDAESIQAANLPQLNWVVSKNTAKDINGDETGWYTGLNVQWNAFSGGSQKAAQMAARAKANGAQQQYEVAYRDLEYQINSMIQTRDSSFMRADDFDRLSVETDRVRKMFYDQWYNLGKRTLLDVLTAENDHFNNQLSAINNRYDGYISNINVIASAAMLLSWVGK</sequence>
<feature type="signal peptide" evidence="9">
    <location>
        <begin position="1"/>
        <end position="27"/>
    </location>
</feature>
<accession>A0A559T6M3</accession>
<dbReference type="Gene3D" id="1.20.1600.10">
    <property type="entry name" value="Outer membrane efflux proteins (OEP)"/>
    <property type="match status" value="1"/>
</dbReference>
<dbReference type="PANTHER" id="PTHR30026:SF22">
    <property type="entry name" value="OUTER MEMBRANE EFFLUX PROTEIN"/>
    <property type="match status" value="1"/>
</dbReference>
<dbReference type="AlphaFoldDB" id="A0A559T6M3"/>
<keyword evidence="5" id="KW-0812">Transmembrane</keyword>
<keyword evidence="9" id="KW-0732">Signal</keyword>